<keyword evidence="2" id="KW-1185">Reference proteome</keyword>
<dbReference type="InterPro" id="IPR036249">
    <property type="entry name" value="Thioredoxin-like_sf"/>
</dbReference>
<evidence type="ECO:0008006" key="3">
    <source>
        <dbReference type="Google" id="ProtNLM"/>
    </source>
</evidence>
<dbReference type="Pfam" id="PF01257">
    <property type="entry name" value="2Fe-2S_thioredx"/>
    <property type="match status" value="1"/>
</dbReference>
<dbReference type="AlphaFoldDB" id="A0A3S1C001"/>
<evidence type="ECO:0000313" key="2">
    <source>
        <dbReference type="Proteomes" id="UP000276103"/>
    </source>
</evidence>
<accession>A0A3S1C001</accession>
<dbReference type="Gene3D" id="3.40.30.10">
    <property type="entry name" value="Glutaredoxin"/>
    <property type="match status" value="1"/>
</dbReference>
<evidence type="ECO:0000313" key="1">
    <source>
        <dbReference type="EMBL" id="RUS97745.1"/>
    </source>
</evidence>
<dbReference type="SUPFAM" id="SSF52833">
    <property type="entry name" value="Thioredoxin-like"/>
    <property type="match status" value="1"/>
</dbReference>
<organism evidence="1 2">
    <name type="scientific">Trichormus variabilis SAG 1403-4b</name>
    <dbReference type="NCBI Taxonomy" id="447716"/>
    <lineage>
        <taxon>Bacteria</taxon>
        <taxon>Bacillati</taxon>
        <taxon>Cyanobacteriota</taxon>
        <taxon>Cyanophyceae</taxon>
        <taxon>Nostocales</taxon>
        <taxon>Nostocaceae</taxon>
        <taxon>Trichormus</taxon>
    </lineage>
</organism>
<protein>
    <recommendedName>
        <fullName evidence="3">(Fe-S)-binding protein</fullName>
    </recommendedName>
</protein>
<dbReference type="RefSeq" id="WP_127053464.1">
    <property type="nucleotide sequence ID" value="NZ_RSCM01000004.1"/>
</dbReference>
<dbReference type="EMBL" id="RSCM01000004">
    <property type="protein sequence ID" value="RUS97745.1"/>
    <property type="molecule type" value="Genomic_DNA"/>
</dbReference>
<reference evidence="1 2" key="1">
    <citation type="journal article" date="2019" name="Genome Biol. Evol.">
        <title>Day and night: Metabolic profiles and evolutionary relationships of six axenic non-marine cyanobacteria.</title>
        <authorList>
            <person name="Will S.E."/>
            <person name="Henke P."/>
            <person name="Boedeker C."/>
            <person name="Huang S."/>
            <person name="Brinkmann H."/>
            <person name="Rohde M."/>
            <person name="Jarek M."/>
            <person name="Friedl T."/>
            <person name="Seufert S."/>
            <person name="Schumacher M."/>
            <person name="Overmann J."/>
            <person name="Neumann-Schaal M."/>
            <person name="Petersen J."/>
        </authorList>
    </citation>
    <scope>NUCLEOTIDE SEQUENCE [LARGE SCALE GENOMIC DNA]</scope>
    <source>
        <strain evidence="1 2">SAG 1403-4b</strain>
    </source>
</reference>
<name>A0A3S1C001_ANAVA</name>
<proteinExistence type="predicted"/>
<dbReference type="CDD" id="cd02980">
    <property type="entry name" value="TRX_Fd_family"/>
    <property type="match status" value="1"/>
</dbReference>
<dbReference type="OrthoDB" id="465045at2"/>
<gene>
    <name evidence="1" type="ORF">DSM107003_16200</name>
</gene>
<dbReference type="Proteomes" id="UP000276103">
    <property type="component" value="Unassembled WGS sequence"/>
</dbReference>
<comment type="caution">
    <text evidence="1">The sequence shown here is derived from an EMBL/GenBank/DDBJ whole genome shotgun (WGS) entry which is preliminary data.</text>
</comment>
<sequence length="240" mass="26872">MHIYTQTEVTEFCLEGRFLDFVIKDGYKLKGLLLSTSEGECYVKLAKHLRSTFDLRLPKGTWLQVVGTKQHDAKKDKLTLKAERVMAAREEIISCPVEYLSLGLTRRRGETETRGVFFDKQLSGLDTNKQPALQNQNQSKPAKTQTILVCQKSDCMKRGGKALCQALESELRNNGLEDNVIIKGTGCMKNCKAGPNLLMPDKTRYSKIQAAQVPALIDKHLGAEIQEQSENVAVPRFAKV</sequence>